<evidence type="ECO:0000256" key="1">
    <source>
        <dbReference type="ARBA" id="ARBA00008225"/>
    </source>
</evidence>
<feature type="domain" description="CN hydrolase" evidence="4">
    <location>
        <begin position="28"/>
        <end position="289"/>
    </location>
</feature>
<keyword evidence="2" id="KW-0378">Hydrolase</keyword>
<evidence type="ECO:0000259" key="4">
    <source>
        <dbReference type="PROSITE" id="PS50263"/>
    </source>
</evidence>
<dbReference type="SUPFAM" id="SSF56317">
    <property type="entry name" value="Carbon-nitrogen hydrolase"/>
    <property type="match status" value="1"/>
</dbReference>
<proteinExistence type="inferred from homology"/>
<feature type="chain" id="PRO_5035821763" description="CN hydrolase domain-containing protein" evidence="3">
    <location>
        <begin position="19"/>
        <end position="515"/>
    </location>
</feature>
<reference evidence="5" key="2">
    <citation type="submission" date="2022-06" db="UniProtKB">
        <authorList>
            <consortium name="EnsemblMetazoa"/>
        </authorList>
    </citation>
    <scope>IDENTIFICATION</scope>
    <source>
        <strain evidence="5">p50T (Dazao)</strain>
    </source>
</reference>
<evidence type="ECO:0000256" key="3">
    <source>
        <dbReference type="SAM" id="SignalP"/>
    </source>
</evidence>
<reference evidence="6" key="1">
    <citation type="journal article" date="2008" name="Insect Biochem. Mol. Biol.">
        <title>The genome of a lepidopteran model insect, the silkworm Bombyx mori.</title>
        <authorList>
            <consortium name="International Silkworm Genome Consortium"/>
        </authorList>
    </citation>
    <scope>NUCLEOTIDE SEQUENCE [LARGE SCALE GENOMIC DNA]</scope>
    <source>
        <strain evidence="6">p50T</strain>
    </source>
</reference>
<feature type="signal peptide" evidence="3">
    <location>
        <begin position="1"/>
        <end position="18"/>
    </location>
</feature>
<dbReference type="Pfam" id="PF00795">
    <property type="entry name" value="CN_hydrolase"/>
    <property type="match status" value="1"/>
</dbReference>
<dbReference type="KEGG" id="bmor:101740685"/>
<name>A0A8R2AS38_BOMMO</name>
<comment type="similarity">
    <text evidence="1">Belongs to the carbon-nitrogen hydrolase superfamily. BTD/VNN family.</text>
</comment>
<dbReference type="InterPro" id="IPR043957">
    <property type="entry name" value="Vanin_C"/>
</dbReference>
<sequence>MKLIFYGLLIFSLTKATSQKSTPEDSQYVAAVVEFIMSDDVEDNIRNYIHYIEEAAKQHADIIVFPELSLTNKTTAFVVPVYGSLKRYPIPAIHPDLYDNILVSISAAARSNQIYVVVNGRELMDCTKNDTGEPCPELKEYIFNTNVVFDRNGAVIDRYRKINLFREYSHTPALSPDLGYFDTDFGVKFSHFICFDIMFQVPAVQSVQKLNVTDVIFSTMWFSELPYLTAVQIQQAYAYEMNVNFIGAGANNISLGNAGSGIYSGRAGALVSIMPGVPTTRLLVSRVPKIPGKVSGKYPGPIDDSLTNTDNLVIYTDPTLDTHVSRPLVPGFQEFTLVDKDVSCSFSIRLKNKSGDAYPHFRAVVQDGSNVYVNREIGVAACLVVACTTEDFKSCAQRYKNEESNVEIENLVIEMTTFKNTYNETLQCDNMLYLPISVRVNKLPLDPTNYTFVEESPITSNGSEKTKNEATATIIDRTKFLFKLNKPQTDLVAFGIWGRLFLNDFDHSNNESKSM</sequence>
<dbReference type="PANTHER" id="PTHR10609">
    <property type="entry name" value="BIOTINIDASE-RELATED"/>
    <property type="match status" value="1"/>
</dbReference>
<accession>A0A8R2AS38</accession>
<dbReference type="Gene3D" id="3.60.110.10">
    <property type="entry name" value="Carbon-nitrogen hydrolase"/>
    <property type="match status" value="1"/>
</dbReference>
<evidence type="ECO:0000313" key="5">
    <source>
        <dbReference type="EnsemblMetazoa" id="XP_004928913.2"/>
    </source>
</evidence>
<organism evidence="5 6">
    <name type="scientific">Bombyx mori</name>
    <name type="common">Silk moth</name>
    <dbReference type="NCBI Taxonomy" id="7091"/>
    <lineage>
        <taxon>Eukaryota</taxon>
        <taxon>Metazoa</taxon>
        <taxon>Ecdysozoa</taxon>
        <taxon>Arthropoda</taxon>
        <taxon>Hexapoda</taxon>
        <taxon>Insecta</taxon>
        <taxon>Pterygota</taxon>
        <taxon>Neoptera</taxon>
        <taxon>Endopterygota</taxon>
        <taxon>Lepidoptera</taxon>
        <taxon>Glossata</taxon>
        <taxon>Ditrysia</taxon>
        <taxon>Bombycoidea</taxon>
        <taxon>Bombycidae</taxon>
        <taxon>Bombycinae</taxon>
        <taxon>Bombyx</taxon>
    </lineage>
</organism>
<dbReference type="PROSITE" id="PS50263">
    <property type="entry name" value="CN_HYDROLASE"/>
    <property type="match status" value="1"/>
</dbReference>
<dbReference type="EnsemblMetazoa" id="XM_004928856.4">
    <property type="protein sequence ID" value="XP_004928913.2"/>
    <property type="gene ID" value="LOC101740685"/>
</dbReference>
<evidence type="ECO:0000313" key="6">
    <source>
        <dbReference type="Proteomes" id="UP000005204"/>
    </source>
</evidence>
<dbReference type="GO" id="GO:0016787">
    <property type="term" value="F:hydrolase activity"/>
    <property type="evidence" value="ECO:0007669"/>
    <property type="project" value="UniProtKB-KW"/>
</dbReference>
<dbReference type="InterPro" id="IPR003010">
    <property type="entry name" value="C-N_Hydrolase"/>
</dbReference>
<evidence type="ECO:0000256" key="2">
    <source>
        <dbReference type="ARBA" id="ARBA00022801"/>
    </source>
</evidence>
<dbReference type="Proteomes" id="UP000005204">
    <property type="component" value="Unassembled WGS sequence"/>
</dbReference>
<dbReference type="PANTHER" id="PTHR10609:SF14">
    <property type="entry name" value="BIOTINIDASE"/>
    <property type="match status" value="1"/>
</dbReference>
<dbReference type="Pfam" id="PF19018">
    <property type="entry name" value="Vanin_C"/>
    <property type="match status" value="1"/>
</dbReference>
<dbReference type="RefSeq" id="XP_004928913.2">
    <property type="nucleotide sequence ID" value="XM_004928856.5"/>
</dbReference>
<protein>
    <recommendedName>
        <fullName evidence="4">CN hydrolase domain-containing protein</fullName>
    </recommendedName>
</protein>
<dbReference type="InterPro" id="IPR036526">
    <property type="entry name" value="C-N_Hydrolase_sf"/>
</dbReference>
<dbReference type="AlphaFoldDB" id="A0A8R2AS38"/>
<keyword evidence="6" id="KW-1185">Reference proteome</keyword>
<keyword evidence="3" id="KW-0732">Signal</keyword>
<dbReference type="InterPro" id="IPR040154">
    <property type="entry name" value="Biotinidase/VNN"/>
</dbReference>
<dbReference type="GeneID" id="101740685"/>